<organism evidence="2 3">
    <name type="scientific">Olea europaea subsp. europaea</name>
    <dbReference type="NCBI Taxonomy" id="158383"/>
    <lineage>
        <taxon>Eukaryota</taxon>
        <taxon>Viridiplantae</taxon>
        <taxon>Streptophyta</taxon>
        <taxon>Embryophyta</taxon>
        <taxon>Tracheophyta</taxon>
        <taxon>Spermatophyta</taxon>
        <taxon>Magnoliopsida</taxon>
        <taxon>eudicotyledons</taxon>
        <taxon>Gunneridae</taxon>
        <taxon>Pentapetalae</taxon>
        <taxon>asterids</taxon>
        <taxon>lamiids</taxon>
        <taxon>Lamiales</taxon>
        <taxon>Oleaceae</taxon>
        <taxon>Oleeae</taxon>
        <taxon>Olea</taxon>
    </lineage>
</organism>
<gene>
    <name evidence="2" type="ORF">OLEA9_A037179</name>
</gene>
<dbReference type="Gramene" id="OE9A037179T1">
    <property type="protein sequence ID" value="OE9A037179C1"/>
    <property type="gene ID" value="OE9A037179"/>
</dbReference>
<dbReference type="EMBL" id="CACTIH010007320">
    <property type="protein sequence ID" value="CAA3009544.1"/>
    <property type="molecule type" value="Genomic_DNA"/>
</dbReference>
<evidence type="ECO:0000313" key="2">
    <source>
        <dbReference type="EMBL" id="CAA3009544.1"/>
    </source>
</evidence>
<evidence type="ECO:0000256" key="1">
    <source>
        <dbReference type="SAM" id="MobiDB-lite"/>
    </source>
</evidence>
<dbReference type="Proteomes" id="UP000594638">
    <property type="component" value="Unassembled WGS sequence"/>
</dbReference>
<feature type="compositionally biased region" description="Basic and acidic residues" evidence="1">
    <location>
        <begin position="67"/>
        <end position="85"/>
    </location>
</feature>
<comment type="caution">
    <text evidence="2">The sequence shown here is derived from an EMBL/GenBank/DDBJ whole genome shotgun (WGS) entry which is preliminary data.</text>
</comment>
<name>A0A8S0TUA9_OLEEU</name>
<keyword evidence="3" id="KW-1185">Reference proteome</keyword>
<evidence type="ECO:0000313" key="3">
    <source>
        <dbReference type="Proteomes" id="UP000594638"/>
    </source>
</evidence>
<dbReference type="AlphaFoldDB" id="A0A8S0TUA9"/>
<sequence>MASSQVEFATSLPLRLLAVYSGGFTAAGIDAPPLPSRRISMTWLVPWQTVPSNVTASPDNIVITRNGNDDNNKNNENDRGKIKASDKDKWARAREMVFAGDRKNQGRVSSGSCSIFKRRILQRNLKLLLRLLICVVSLPWFRNGEISRLRPSARRVIHPFVAPGAIRAPRLQRTLHEPVISMFVNLSLIRKHLGIGNRIEWH</sequence>
<protein>
    <submittedName>
        <fullName evidence="2">Uncharacterized protein</fullName>
    </submittedName>
</protein>
<feature type="region of interest" description="Disordered" evidence="1">
    <location>
        <begin position="58"/>
        <end position="85"/>
    </location>
</feature>
<accession>A0A8S0TUA9</accession>
<proteinExistence type="predicted"/>
<reference evidence="2 3" key="1">
    <citation type="submission" date="2019-12" db="EMBL/GenBank/DDBJ databases">
        <authorList>
            <person name="Alioto T."/>
            <person name="Alioto T."/>
            <person name="Gomez Garrido J."/>
        </authorList>
    </citation>
    <scope>NUCLEOTIDE SEQUENCE [LARGE SCALE GENOMIC DNA]</scope>
</reference>